<dbReference type="EMBL" id="OVEO01000005">
    <property type="protein sequence ID" value="SPQ95953.1"/>
    <property type="molecule type" value="Genomic_DNA"/>
</dbReference>
<dbReference type="GO" id="GO:0006366">
    <property type="term" value="P:transcription by RNA polymerase II"/>
    <property type="evidence" value="ECO:0007669"/>
    <property type="project" value="InterPro"/>
</dbReference>
<feature type="compositionally biased region" description="Basic residues" evidence="1">
    <location>
        <begin position="1"/>
        <end position="10"/>
    </location>
</feature>
<dbReference type="PANTHER" id="PTHR21483">
    <property type="entry name" value="RNA POLYMERASE II-ASSOCIATED PROTEIN 1"/>
    <property type="match status" value="1"/>
</dbReference>
<keyword evidence="5" id="KW-1185">Reference proteome</keyword>
<evidence type="ECO:0000259" key="2">
    <source>
        <dbReference type="Pfam" id="PF08620"/>
    </source>
</evidence>
<gene>
    <name evidence="3" type="ORF">PBRA_007281</name>
    <name evidence="4" type="ORF">PLBR_LOCUS3168</name>
</gene>
<geneLocation type="mitochondrion" evidence="4"/>
<evidence type="ECO:0000313" key="3">
    <source>
        <dbReference type="EMBL" id="CEO99548.1"/>
    </source>
</evidence>
<accession>A0A0G4IW30</accession>
<evidence type="ECO:0000313" key="4">
    <source>
        <dbReference type="EMBL" id="SPQ95953.1"/>
    </source>
</evidence>
<dbReference type="Proteomes" id="UP000290189">
    <property type="component" value="Unassembled WGS sequence"/>
</dbReference>
<evidence type="ECO:0000313" key="6">
    <source>
        <dbReference type="Proteomes" id="UP000290189"/>
    </source>
</evidence>
<dbReference type="Proteomes" id="UP000039324">
    <property type="component" value="Unassembled WGS sequence"/>
</dbReference>
<feature type="domain" description="RPAP1 C-terminal" evidence="2">
    <location>
        <begin position="159"/>
        <end position="225"/>
    </location>
</feature>
<organism evidence="3 5">
    <name type="scientific">Plasmodiophora brassicae</name>
    <name type="common">Clubroot disease agent</name>
    <dbReference type="NCBI Taxonomy" id="37360"/>
    <lineage>
        <taxon>Eukaryota</taxon>
        <taxon>Sar</taxon>
        <taxon>Rhizaria</taxon>
        <taxon>Endomyxa</taxon>
        <taxon>Phytomyxea</taxon>
        <taxon>Plasmodiophorida</taxon>
        <taxon>Plasmodiophoridae</taxon>
        <taxon>Plasmodiophora</taxon>
    </lineage>
</organism>
<dbReference type="InterPro" id="IPR011989">
    <property type="entry name" value="ARM-like"/>
</dbReference>
<dbReference type="InterPro" id="IPR013929">
    <property type="entry name" value="RPAP1_C"/>
</dbReference>
<feature type="region of interest" description="Disordered" evidence="1">
    <location>
        <begin position="1"/>
        <end position="93"/>
    </location>
</feature>
<keyword evidence="4" id="KW-0496">Mitochondrion</keyword>
<dbReference type="STRING" id="37360.A0A0G4IW30"/>
<sequence length="960" mass="103790">MTGRVWHHPHQVVQTDASRLSRPPPQRDSASRLGFPNAVHDGHLPRSSPSPGQSIFAARRRLQTTAAPSPVPQERPVGDDAQDMFDRMSEAERLEARESLLQTLPPDLIEKWMSHDREPEASSSSSSSSDDERVEVDDTDVVPSSDPDNGLPGDESPGDWRFDFQGRIVSAKGTGHVDDGEGLHHHDAEPSRPGYTIGELCRLARSAVTAQRTAALAVMTAVLTSCRRAAYGDRTVPIWRSVNFANKTPLLLRSSLDSTNAKEMHLALSALAVTFAPGDLDVTVGDLDRYQGGVVWPGHAPEASADILKPLLSMSILERLRYVVDAGALRPDIVSDDAFNADCRRQALLLLTAIAAHSPEFARRIVACDMMLPALLDALRADATVEATLTLLRLLCLASPDASVAVSACTTIRSIIEGDSRQRRRTLAVRVASSCMRHGSGLIGDDADLVLLPPTGPDDARAYCALLSHATTLARVPLDAVRGWAGDHSSQAFSAVLHLLACRPNLAVSPGDLRDVWRATCGRFVDFRPETHQVALPGVFQPVQRCSDVADTLCSIVRYWDARSVPCTSDVVDDLVGLLAGDLTGRCACTAALVAHAAIYLSHAAIGVSSSSLPPGGFVRFLTTVPSIAFPGQERLCARAVKSLVAAALGTATDPDLLELMHQCIAGCDAALPLSPTWLFDTTVSCLDLSTIDTQRSIRMTRALLRFWALDQVVGSVSSQTLWQALLRVFCLGCQVFLDATVDKHLDLLTRRCLASCQIGNVDKSVVDHVGAVFVEESFGSDVFSRVILCMLVGGALANEEAQVALWARVGVQTACRLGAAWSDGDVMPPMTMQAYLPRTPVSHDVLVYLQDVLKQPRVSSWIMYASAVHAIHLAYFRDDLDDASVAVMDLADLVISLPRQPLLDLLSYDPSAPCHGFFCLRPRDSVQFVRPRVRRVLDLAVQFSPDVADVVSTLPSDSQ</sequence>
<dbReference type="Gene3D" id="1.25.10.10">
    <property type="entry name" value="Leucine-rich Repeat Variant"/>
    <property type="match status" value="1"/>
</dbReference>
<dbReference type="InterPro" id="IPR016024">
    <property type="entry name" value="ARM-type_fold"/>
</dbReference>
<dbReference type="OrthoDB" id="348201at2759"/>
<feature type="compositionally biased region" description="Basic and acidic residues" evidence="1">
    <location>
        <begin position="84"/>
        <end position="93"/>
    </location>
</feature>
<dbReference type="SUPFAM" id="SSF48371">
    <property type="entry name" value="ARM repeat"/>
    <property type="match status" value="1"/>
</dbReference>
<proteinExistence type="predicted"/>
<protein>
    <recommendedName>
        <fullName evidence="2">RPAP1 C-terminal domain-containing protein</fullName>
    </recommendedName>
</protein>
<dbReference type="AlphaFoldDB" id="A0A0G4IW30"/>
<dbReference type="PANTHER" id="PTHR21483:SF18">
    <property type="entry name" value="RNA POLYMERASE II-ASSOCIATED PROTEIN 1"/>
    <property type="match status" value="1"/>
</dbReference>
<evidence type="ECO:0000313" key="5">
    <source>
        <dbReference type="Proteomes" id="UP000039324"/>
    </source>
</evidence>
<reference evidence="3 5" key="1">
    <citation type="submission" date="2015-02" db="EMBL/GenBank/DDBJ databases">
        <authorList>
            <person name="Chooi Y.-H."/>
        </authorList>
    </citation>
    <scope>NUCLEOTIDE SEQUENCE [LARGE SCALE GENOMIC DNA]</scope>
    <source>
        <strain evidence="3">E3</strain>
    </source>
</reference>
<dbReference type="EMBL" id="CDSF01000091">
    <property type="protein sequence ID" value="CEO99548.1"/>
    <property type="molecule type" value="Genomic_DNA"/>
</dbReference>
<reference evidence="4 6" key="2">
    <citation type="submission" date="2018-03" db="EMBL/GenBank/DDBJ databases">
        <authorList>
            <person name="Fogelqvist J."/>
        </authorList>
    </citation>
    <scope>NUCLEOTIDE SEQUENCE [LARGE SCALE GENOMIC DNA]</scope>
</reference>
<dbReference type="InterPro" id="IPR039913">
    <property type="entry name" value="RPAP1/Rba50"/>
</dbReference>
<feature type="region of interest" description="Disordered" evidence="1">
    <location>
        <begin position="115"/>
        <end position="160"/>
    </location>
</feature>
<dbReference type="Pfam" id="PF08620">
    <property type="entry name" value="RPAP1_C"/>
    <property type="match status" value="1"/>
</dbReference>
<name>A0A0G4IW30_PLABS</name>
<evidence type="ECO:0000256" key="1">
    <source>
        <dbReference type="SAM" id="MobiDB-lite"/>
    </source>
</evidence>